<reference evidence="3" key="1">
    <citation type="journal article" date="2019" name="Int. J. Syst. Evol. Microbiol.">
        <title>The Global Catalogue of Microorganisms (GCM) 10K type strain sequencing project: providing services to taxonomists for standard genome sequencing and annotation.</title>
        <authorList>
            <consortium name="The Broad Institute Genomics Platform"/>
            <consortium name="The Broad Institute Genome Sequencing Center for Infectious Disease"/>
            <person name="Wu L."/>
            <person name="Ma J."/>
        </authorList>
    </citation>
    <scope>NUCLEOTIDE SEQUENCE [LARGE SCALE GENOMIC DNA]</scope>
    <source>
        <strain evidence="3">KACC 13778</strain>
    </source>
</reference>
<protein>
    <recommendedName>
        <fullName evidence="4">HEAT repeat domain-containing protein</fullName>
    </recommendedName>
</protein>
<evidence type="ECO:0008006" key="4">
    <source>
        <dbReference type="Google" id="ProtNLM"/>
    </source>
</evidence>
<evidence type="ECO:0000313" key="2">
    <source>
        <dbReference type="EMBL" id="MFC5495447.1"/>
    </source>
</evidence>
<proteinExistence type="predicted"/>
<dbReference type="SUPFAM" id="SSF48371">
    <property type="entry name" value="ARM repeat"/>
    <property type="match status" value="1"/>
</dbReference>
<name>A0ABW0N677_9ACTN</name>
<comment type="caution">
    <text evidence="2">The sequence shown here is derived from an EMBL/GenBank/DDBJ whole genome shotgun (WGS) entry which is preliminary data.</text>
</comment>
<sequence length="535" mass="57918">MPAELTPAPARRRGRPQRLPEDPHTVASGQVGCDQRIAWLLSVNRVLGPDPDLARRDGFIAALRENGVAVDASRVSRWESGLQPLPSRVVATYEQVLGLSSGSLVSVAAGLRRSFGSGPTPRENALSDTEMSDAELNRLIDLTEAGNATGADWLRLADHLSRFDRVFLREQDWTALCHELVTELGSAVGAGYVRRYEAAAAFIRHTNARRHLIMAIGRFVTHPDAQVVAPVLNLLSEVPDPAAAALTLRMLAADTDNIYLRRAASSVAAVKLARGHFDDAALPRLESHVLGALRRGESLDGRLDSFDLAVRLPASSWQQVTGGLRTRRAHGLVEQARQGDELVPSARAASVVAELAPSIQAATPTHQAQDPDLMLRRLLREALLHSHKPRRHHAALLIAASPYAPAAARLLLDLAADTNDLMAARAWTVLMRLGDGGRRDRVVELAAKEERPTIRARALVNAGLGGAMTSEQNRAITAGYDERRSLERHATLFALGMAGAPELGELADHPDPETQRAAKWWLTQGPAIHDADVAR</sequence>
<organism evidence="2 3">
    <name type="scientific">Nocardioides caricicola</name>
    <dbReference type="NCBI Taxonomy" id="634770"/>
    <lineage>
        <taxon>Bacteria</taxon>
        <taxon>Bacillati</taxon>
        <taxon>Actinomycetota</taxon>
        <taxon>Actinomycetes</taxon>
        <taxon>Propionibacteriales</taxon>
        <taxon>Nocardioidaceae</taxon>
        <taxon>Nocardioides</taxon>
    </lineage>
</organism>
<accession>A0ABW0N677</accession>
<dbReference type="EMBL" id="JBHSMD010000010">
    <property type="protein sequence ID" value="MFC5495447.1"/>
    <property type="molecule type" value="Genomic_DNA"/>
</dbReference>
<dbReference type="Proteomes" id="UP001595956">
    <property type="component" value="Unassembled WGS sequence"/>
</dbReference>
<evidence type="ECO:0000313" key="3">
    <source>
        <dbReference type="Proteomes" id="UP001595956"/>
    </source>
</evidence>
<dbReference type="InterPro" id="IPR016024">
    <property type="entry name" value="ARM-type_fold"/>
</dbReference>
<keyword evidence="3" id="KW-1185">Reference proteome</keyword>
<gene>
    <name evidence="2" type="ORF">ACFPKY_20230</name>
</gene>
<feature type="region of interest" description="Disordered" evidence="1">
    <location>
        <begin position="1"/>
        <end position="27"/>
    </location>
</feature>
<dbReference type="RefSeq" id="WP_345181666.1">
    <property type="nucleotide sequence ID" value="NZ_BAABFQ010000009.1"/>
</dbReference>
<evidence type="ECO:0000256" key="1">
    <source>
        <dbReference type="SAM" id="MobiDB-lite"/>
    </source>
</evidence>